<reference evidence="1" key="1">
    <citation type="submission" date="2015-04" db="UniProtKB">
        <authorList>
            <consortium name="EnsemblPlants"/>
        </authorList>
    </citation>
    <scope>IDENTIFICATION</scope>
    <source>
        <strain evidence="1">SL10</strain>
    </source>
</reference>
<evidence type="ECO:0000313" key="2">
    <source>
        <dbReference type="Proteomes" id="UP000006591"/>
    </source>
</evidence>
<proteinExistence type="predicted"/>
<dbReference type="STRING" id="4536.A0A0E0IZQ9"/>
<dbReference type="Proteomes" id="UP000006591">
    <property type="component" value="Chromosome 11"/>
</dbReference>
<sequence length="150" mass="16719">MNSFVGLSMNTAIIGRPGEARGSQALHLPTLHGIIICVRFSPLIYPPALLIICGTIHINAWNMEAMAVSMYIAIIMNIQEKHGRAVKHCTFLTLNGIIIWEKHARHVKRYTFLTLHGIIIWARCLSSLSSSIHVNARNVEAMYTAITMVV</sequence>
<dbReference type="Gramene" id="ONIVA11G06940.2">
    <property type="protein sequence ID" value="ONIVA11G06940.2"/>
    <property type="gene ID" value="ONIVA11G06940"/>
</dbReference>
<keyword evidence="2" id="KW-1185">Reference proteome</keyword>
<dbReference type="HOGENOM" id="CLU_1743460_0_0_1"/>
<protein>
    <submittedName>
        <fullName evidence="1">Uncharacterized protein</fullName>
    </submittedName>
</protein>
<reference evidence="1" key="2">
    <citation type="submission" date="2018-04" db="EMBL/GenBank/DDBJ databases">
        <title>OnivRS2 (Oryza nivara Reference Sequence Version 2).</title>
        <authorList>
            <person name="Zhang J."/>
            <person name="Kudrna D."/>
            <person name="Lee S."/>
            <person name="Talag J."/>
            <person name="Rajasekar S."/>
            <person name="Welchert J."/>
            <person name="Hsing Y.-I."/>
            <person name="Wing R.A."/>
        </authorList>
    </citation>
    <scope>NUCLEOTIDE SEQUENCE [LARGE SCALE GENOMIC DNA]</scope>
    <source>
        <strain evidence="1">SL10</strain>
    </source>
</reference>
<name>A0A0E0IZQ9_ORYNI</name>
<organism evidence="1">
    <name type="scientific">Oryza nivara</name>
    <name type="common">Indian wild rice</name>
    <name type="synonym">Oryza sativa f. spontanea</name>
    <dbReference type="NCBI Taxonomy" id="4536"/>
    <lineage>
        <taxon>Eukaryota</taxon>
        <taxon>Viridiplantae</taxon>
        <taxon>Streptophyta</taxon>
        <taxon>Embryophyta</taxon>
        <taxon>Tracheophyta</taxon>
        <taxon>Spermatophyta</taxon>
        <taxon>Magnoliopsida</taxon>
        <taxon>Liliopsida</taxon>
        <taxon>Poales</taxon>
        <taxon>Poaceae</taxon>
        <taxon>BOP clade</taxon>
        <taxon>Oryzoideae</taxon>
        <taxon>Oryzeae</taxon>
        <taxon>Oryzinae</taxon>
        <taxon>Oryza</taxon>
    </lineage>
</organism>
<dbReference type="AlphaFoldDB" id="A0A0E0IZQ9"/>
<dbReference type="EnsemblPlants" id="ONIVA11G06940.2">
    <property type="protein sequence ID" value="ONIVA11G06940.2"/>
    <property type="gene ID" value="ONIVA11G06940"/>
</dbReference>
<evidence type="ECO:0000313" key="1">
    <source>
        <dbReference type="EnsemblPlants" id="ONIVA11G06940.2"/>
    </source>
</evidence>
<accession>A0A0E0IZQ9</accession>